<dbReference type="UniPathway" id="UPA00904">
    <property type="reaction ID" value="UER00871"/>
</dbReference>
<gene>
    <name evidence="8" type="ORF">HW423_10055</name>
</gene>
<dbReference type="FunFam" id="3.40.50.1580:FF:000001">
    <property type="entry name" value="MTA/SAH nucleosidase family protein"/>
    <property type="match status" value="1"/>
</dbReference>
<dbReference type="EC" id="3.2.2.9" evidence="2"/>
<evidence type="ECO:0000313" key="9">
    <source>
        <dbReference type="Proteomes" id="UP000571018"/>
    </source>
</evidence>
<dbReference type="InterPro" id="IPR000845">
    <property type="entry name" value="Nucleoside_phosphorylase_d"/>
</dbReference>
<dbReference type="AlphaFoldDB" id="A0A839A742"/>
<organism evidence="8 9">
    <name type="scientific">Ruoffia halotolerans</name>
    <dbReference type="NCBI Taxonomy" id="2748684"/>
    <lineage>
        <taxon>Bacteria</taxon>
        <taxon>Bacillati</taxon>
        <taxon>Bacillota</taxon>
        <taxon>Bacilli</taxon>
        <taxon>Lactobacillales</taxon>
        <taxon>Aerococcaceae</taxon>
        <taxon>Ruoffia</taxon>
    </lineage>
</organism>
<keyword evidence="5" id="KW-0486">Methionine biosynthesis</keyword>
<dbReference type="GO" id="GO:0008930">
    <property type="term" value="F:methylthioadenosine nucleosidase activity"/>
    <property type="evidence" value="ECO:0007669"/>
    <property type="project" value="InterPro"/>
</dbReference>
<evidence type="ECO:0000256" key="5">
    <source>
        <dbReference type="ARBA" id="ARBA00023167"/>
    </source>
</evidence>
<accession>A0A839A742</accession>
<feature type="domain" description="Nucleoside phosphorylase" evidence="7">
    <location>
        <begin position="2"/>
        <end position="224"/>
    </location>
</feature>
<dbReference type="GO" id="GO:0008782">
    <property type="term" value="F:adenosylhomocysteine nucleosidase activity"/>
    <property type="evidence" value="ECO:0007669"/>
    <property type="project" value="UniProtKB-EC"/>
</dbReference>
<keyword evidence="8" id="KW-0326">Glycosidase</keyword>
<reference evidence="8 9" key="1">
    <citation type="submission" date="2020-06" db="EMBL/GenBank/DDBJ databases">
        <title>Reclassification of Facklamia ignava, Facklamia soureckii and Facklami tabacinasalis as Falseniella iganva gen. nov., comb. nov., Hutsoniella ignava gen. nov., comb. nov., and Ruoffia tabacinasalis gen. nov., comb. nov and description of Ruoffia haltotolerans sp. nov., isolated from hypersaline Inland Sea of Qatar.</title>
        <authorList>
            <person name="Fotedar R."/>
            <person name="Sankaranarayanan K."/>
            <person name="Lawson P."/>
            <person name="Caldwell M."/>
            <person name="Zeyara A."/>
            <person name="Al Malki A."/>
            <person name="Ali M."/>
        </authorList>
    </citation>
    <scope>NUCLEOTIDE SEQUENCE [LARGE SCALE GENOMIC DNA]</scope>
    <source>
        <strain evidence="8 9">INB8</strain>
    </source>
</reference>
<dbReference type="GO" id="GO:0005829">
    <property type="term" value="C:cytosol"/>
    <property type="evidence" value="ECO:0007669"/>
    <property type="project" value="TreeGrafter"/>
</dbReference>
<dbReference type="EMBL" id="JACAOA010000038">
    <property type="protein sequence ID" value="MBA5730126.1"/>
    <property type="molecule type" value="Genomic_DNA"/>
</dbReference>
<dbReference type="GO" id="GO:0009164">
    <property type="term" value="P:nucleoside catabolic process"/>
    <property type="evidence" value="ECO:0007669"/>
    <property type="project" value="InterPro"/>
</dbReference>
<dbReference type="Pfam" id="PF01048">
    <property type="entry name" value="PNP_UDP_1"/>
    <property type="match status" value="1"/>
</dbReference>
<evidence type="ECO:0000256" key="4">
    <source>
        <dbReference type="ARBA" id="ARBA00022801"/>
    </source>
</evidence>
<dbReference type="PANTHER" id="PTHR46832:SF1">
    <property type="entry name" value="5'-METHYLTHIOADENOSINE_S-ADENOSYLHOMOCYSTEINE NUCLEOSIDASE"/>
    <property type="match status" value="1"/>
</dbReference>
<dbReference type="CDD" id="cd09008">
    <property type="entry name" value="MTAN"/>
    <property type="match status" value="1"/>
</dbReference>
<sequence length="228" mass="24638">MIGLIGAMEEEIRELKKTIKNQEHTEQFGVEFIRGNMEGKEVVLVLSGIGKVNVTITVTLLKQLFSVTHIINTGSAGALDSALEVGDIVIAHSLTYHDVDVTGFNYELGQMAGMPAQYYPDTEMVRIAQNACREIGLEPYIGQIVSGDQFISTQEQKSEILNNFPLARAAEMESTAIAQAAYVMGVPFVIIRAISDSANDEASVTFDEFIVTAGKVSATMVMATVAAL</sequence>
<comment type="catalytic activity">
    <reaction evidence="6">
        <text>5'-deoxyadenosine + H2O = 5-deoxy-D-ribose + adenine</text>
        <dbReference type="Rhea" id="RHEA:29859"/>
        <dbReference type="ChEBI" id="CHEBI:15377"/>
        <dbReference type="ChEBI" id="CHEBI:16708"/>
        <dbReference type="ChEBI" id="CHEBI:17319"/>
        <dbReference type="ChEBI" id="CHEBI:149540"/>
        <dbReference type="EC" id="3.2.2.9"/>
    </reaction>
    <physiologicalReaction direction="left-to-right" evidence="6">
        <dbReference type="Rhea" id="RHEA:29860"/>
    </physiologicalReaction>
</comment>
<dbReference type="Gene3D" id="3.40.50.1580">
    <property type="entry name" value="Nucleoside phosphorylase domain"/>
    <property type="match status" value="1"/>
</dbReference>
<evidence type="ECO:0000313" key="8">
    <source>
        <dbReference type="EMBL" id="MBA5730126.1"/>
    </source>
</evidence>
<keyword evidence="3" id="KW-0028">Amino-acid biosynthesis</keyword>
<dbReference type="SUPFAM" id="SSF53167">
    <property type="entry name" value="Purine and uridine phosphorylases"/>
    <property type="match status" value="1"/>
</dbReference>
<dbReference type="GO" id="GO:0019284">
    <property type="term" value="P:L-methionine salvage from S-adenosylmethionine"/>
    <property type="evidence" value="ECO:0007669"/>
    <property type="project" value="TreeGrafter"/>
</dbReference>
<evidence type="ECO:0000259" key="7">
    <source>
        <dbReference type="Pfam" id="PF01048"/>
    </source>
</evidence>
<comment type="pathway">
    <text evidence="1">Amino-acid biosynthesis; L-methionine biosynthesis via salvage pathway; S-methyl-5-thio-alpha-D-ribose 1-phosphate from S-methyl-5'-thioadenosine (hydrolase route): step 1/2.</text>
</comment>
<evidence type="ECO:0000256" key="6">
    <source>
        <dbReference type="ARBA" id="ARBA00050313"/>
    </source>
</evidence>
<dbReference type="InterPro" id="IPR010049">
    <property type="entry name" value="MTA_SAH_Nsdase"/>
</dbReference>
<proteinExistence type="predicted"/>
<evidence type="ECO:0000256" key="3">
    <source>
        <dbReference type="ARBA" id="ARBA00022605"/>
    </source>
</evidence>
<keyword evidence="4 8" id="KW-0378">Hydrolase</keyword>
<dbReference type="GO" id="GO:0019509">
    <property type="term" value="P:L-methionine salvage from methylthioadenosine"/>
    <property type="evidence" value="ECO:0007669"/>
    <property type="project" value="UniProtKB-UniPathway"/>
</dbReference>
<dbReference type="NCBIfam" id="TIGR01704">
    <property type="entry name" value="MTA_SAH-Nsdase"/>
    <property type="match status" value="1"/>
</dbReference>
<comment type="caution">
    <text evidence="8">The sequence shown here is derived from an EMBL/GenBank/DDBJ whole genome shotgun (WGS) entry which is preliminary data.</text>
</comment>
<evidence type="ECO:0000256" key="2">
    <source>
        <dbReference type="ARBA" id="ARBA00011974"/>
    </source>
</evidence>
<dbReference type="Proteomes" id="UP000571018">
    <property type="component" value="Unassembled WGS sequence"/>
</dbReference>
<protein>
    <recommendedName>
        <fullName evidence="2">adenosylhomocysteine nucleosidase</fullName>
        <ecNumber evidence="2">3.2.2.9</ecNumber>
    </recommendedName>
</protein>
<keyword evidence="9" id="KW-1185">Reference proteome</keyword>
<dbReference type="InterPro" id="IPR035994">
    <property type="entry name" value="Nucleoside_phosphorylase_sf"/>
</dbReference>
<dbReference type="PANTHER" id="PTHR46832">
    <property type="entry name" value="5'-METHYLTHIOADENOSINE/S-ADENOSYLHOMOCYSTEINE NUCLEOSIDASE"/>
    <property type="match status" value="1"/>
</dbReference>
<evidence type="ECO:0000256" key="1">
    <source>
        <dbReference type="ARBA" id="ARBA00004945"/>
    </source>
</evidence>
<name>A0A839A742_9LACT</name>
<dbReference type="NCBIfam" id="NF004079">
    <property type="entry name" value="PRK05584.1"/>
    <property type="match status" value="1"/>
</dbReference>